<dbReference type="AlphaFoldDB" id="A0AAN9T428"/>
<gene>
    <name evidence="1" type="ORF">VNO78_04003</name>
</gene>
<evidence type="ECO:0000313" key="2">
    <source>
        <dbReference type="Proteomes" id="UP001386955"/>
    </source>
</evidence>
<accession>A0AAN9T428</accession>
<proteinExistence type="predicted"/>
<evidence type="ECO:0000313" key="1">
    <source>
        <dbReference type="EMBL" id="KAK7412539.1"/>
    </source>
</evidence>
<comment type="caution">
    <text evidence="1">The sequence shown here is derived from an EMBL/GenBank/DDBJ whole genome shotgun (WGS) entry which is preliminary data.</text>
</comment>
<name>A0AAN9T428_PSOTE</name>
<dbReference type="EMBL" id="JAYMYS010000001">
    <property type="protein sequence ID" value="KAK7412539.1"/>
    <property type="molecule type" value="Genomic_DNA"/>
</dbReference>
<dbReference type="Proteomes" id="UP001386955">
    <property type="component" value="Unassembled WGS sequence"/>
</dbReference>
<keyword evidence="2" id="KW-1185">Reference proteome</keyword>
<reference evidence="1 2" key="1">
    <citation type="submission" date="2024-01" db="EMBL/GenBank/DDBJ databases">
        <title>The genomes of 5 underutilized Papilionoideae crops provide insights into root nodulation and disease resistanc.</title>
        <authorList>
            <person name="Jiang F."/>
        </authorList>
    </citation>
    <scope>NUCLEOTIDE SEQUENCE [LARGE SCALE GENOMIC DNA]</scope>
    <source>
        <strain evidence="1">DUOXIRENSHENG_FW03</strain>
        <tissue evidence="1">Leaves</tissue>
    </source>
</reference>
<sequence length="78" mass="8818">MSMISVVCAFVSDVSPVLGWMCLLNDLIPGILLPFLFSYFVKDASNNQLKLVTMYTAYCELDWIGALKLFTECPQFLQ</sequence>
<organism evidence="1 2">
    <name type="scientific">Psophocarpus tetragonolobus</name>
    <name type="common">Winged bean</name>
    <name type="synonym">Dolichos tetragonolobus</name>
    <dbReference type="NCBI Taxonomy" id="3891"/>
    <lineage>
        <taxon>Eukaryota</taxon>
        <taxon>Viridiplantae</taxon>
        <taxon>Streptophyta</taxon>
        <taxon>Embryophyta</taxon>
        <taxon>Tracheophyta</taxon>
        <taxon>Spermatophyta</taxon>
        <taxon>Magnoliopsida</taxon>
        <taxon>eudicotyledons</taxon>
        <taxon>Gunneridae</taxon>
        <taxon>Pentapetalae</taxon>
        <taxon>rosids</taxon>
        <taxon>fabids</taxon>
        <taxon>Fabales</taxon>
        <taxon>Fabaceae</taxon>
        <taxon>Papilionoideae</taxon>
        <taxon>50 kb inversion clade</taxon>
        <taxon>NPAAA clade</taxon>
        <taxon>indigoferoid/millettioid clade</taxon>
        <taxon>Phaseoleae</taxon>
        <taxon>Psophocarpus</taxon>
    </lineage>
</organism>
<protein>
    <submittedName>
        <fullName evidence="1">Uncharacterized protein</fullName>
    </submittedName>
</protein>